<sequence>MILPASYRIMEAPKLFIAFRGDKLVINEEVKEDLTKLTNKTVVIGIVGKHGTGKSYLLSRFPGSGKGFPVFSSRREGTRGIWLWVKPHPTHPDTNLLLLDTEGLDDPKGTVRQDKQILLLTALLSSSLIYNITRCIDASDIKEINIMVQSVQEILVNESSKGSAESIKHYLPNLFCVLLRDYQSEEGETDEYLQEVLTSIGPEIKKNVEESFSSLKVYFLPTPASKDKLRCLEALEYNELDEDFQDSLTSMITSVRDLSVPKKIGDKIYCTPKDIIDLAEVYINMLNNEEIVCLREASRNMTENIFSNAALMAKKEFEKTAVLDDRPMEAEQLEDLHSSAHKEAMSVFENYTRFLLDKRATQQKLKDLEIELDEMKDKQKRTNSYKSEVTCKTEFERLARIHNLQDCEGIRAYSELQKKIRVMKEEYFSLPYLGPAKQSVFDECLRTGAYEEKAYQVVIKCLEEMYVEKRKRIEDFVQELRQIADGIDFTQKGTTIGNIAGGSAAIAGSILTIVGLALIPVTVGASGILTGIGAGIGVAGAATSVSFSAGRIIKNRQYEEELKELAENIEADMRELEKHITCVRELFLSFQDQGLPRFLADSRFGVTSALNIASLVDDIVGLGAKVLSRTVVIIGFIFAAVSLVMEMVFLVKNSKELYDGCKTEKAQKIREQANQIIEGLDEIGEFMLMIRDITASIQ</sequence>
<dbReference type="InterPro" id="IPR015894">
    <property type="entry name" value="Guanylate-bd_N"/>
</dbReference>
<dbReference type="GO" id="GO:0003924">
    <property type="term" value="F:GTPase activity"/>
    <property type="evidence" value="ECO:0007669"/>
    <property type="project" value="InterPro"/>
</dbReference>
<dbReference type="AlphaFoldDB" id="A0A8J7P5H9"/>
<keyword evidence="6" id="KW-0175">Coiled coil</keyword>
<dbReference type="InterPro" id="IPR003191">
    <property type="entry name" value="Guanylate-bd/ATL_C"/>
</dbReference>
<keyword evidence="3" id="KW-0378">Hydrolase</keyword>
<dbReference type="GO" id="GO:0005525">
    <property type="term" value="F:GTP binding"/>
    <property type="evidence" value="ECO:0007669"/>
    <property type="project" value="UniProtKB-KW"/>
</dbReference>
<feature type="transmembrane region" description="Helical" evidence="7">
    <location>
        <begin position="525"/>
        <end position="547"/>
    </location>
</feature>
<dbReference type="Gene3D" id="1.20.1000.10">
    <property type="entry name" value="Guanylate-binding protein, C-terminal domain"/>
    <property type="match status" value="1"/>
</dbReference>
<dbReference type="InterPro" id="IPR030386">
    <property type="entry name" value="G_GB1_RHD3_dom"/>
</dbReference>
<feature type="transmembrane region" description="Helical" evidence="7">
    <location>
        <begin position="631"/>
        <end position="651"/>
    </location>
</feature>
<evidence type="ECO:0000256" key="7">
    <source>
        <dbReference type="SAM" id="Phobius"/>
    </source>
</evidence>
<dbReference type="GO" id="GO:0008289">
    <property type="term" value="F:lipid binding"/>
    <property type="evidence" value="ECO:0007669"/>
    <property type="project" value="InterPro"/>
</dbReference>
<comment type="caution">
    <text evidence="9">The sequence shown here is derived from an EMBL/GenBank/DDBJ whole genome shotgun (WGS) entry which is preliminary data.</text>
</comment>
<dbReference type="Gene3D" id="3.40.50.300">
    <property type="entry name" value="P-loop containing nucleotide triphosphate hydrolases"/>
    <property type="match status" value="1"/>
</dbReference>
<dbReference type="SUPFAM" id="SSF52540">
    <property type="entry name" value="P-loop containing nucleoside triphosphate hydrolases"/>
    <property type="match status" value="1"/>
</dbReference>
<dbReference type="Pfam" id="PF02263">
    <property type="entry name" value="GBP"/>
    <property type="match status" value="1"/>
</dbReference>
<dbReference type="InterPro" id="IPR008405">
    <property type="entry name" value="ApoL"/>
</dbReference>
<dbReference type="PANTHER" id="PTHR10751">
    <property type="entry name" value="GUANYLATE BINDING PROTEIN"/>
    <property type="match status" value="1"/>
</dbReference>
<dbReference type="EMBL" id="JAAWVO010077268">
    <property type="protein sequence ID" value="MBN3325754.1"/>
    <property type="molecule type" value="Genomic_DNA"/>
</dbReference>
<dbReference type="SUPFAM" id="SSF48340">
    <property type="entry name" value="Interferon-induced guanylate-binding protein 1 (GBP1), C-terminal domain"/>
    <property type="match status" value="1"/>
</dbReference>
<comment type="similarity">
    <text evidence="1">Belongs to the apolipoprotein L family.</text>
</comment>
<evidence type="ECO:0000256" key="6">
    <source>
        <dbReference type="SAM" id="Coils"/>
    </source>
</evidence>
<dbReference type="GO" id="GO:0005576">
    <property type="term" value="C:extracellular region"/>
    <property type="evidence" value="ECO:0007669"/>
    <property type="project" value="InterPro"/>
</dbReference>
<keyword evidence="7" id="KW-0812">Transmembrane</keyword>
<feature type="coiled-coil region" evidence="6">
    <location>
        <begin position="358"/>
        <end position="385"/>
    </location>
</feature>
<evidence type="ECO:0000259" key="8">
    <source>
        <dbReference type="PROSITE" id="PS51715"/>
    </source>
</evidence>
<feature type="domain" description="GB1/RHD3-type G" evidence="8">
    <location>
        <begin position="38"/>
        <end position="310"/>
    </location>
</feature>
<feature type="coiled-coil region" evidence="6">
    <location>
        <begin position="555"/>
        <end position="586"/>
    </location>
</feature>
<reference evidence="9" key="1">
    <citation type="journal article" date="2021" name="Cell">
        <title>Tracing the genetic footprints of vertebrate landing in non-teleost ray-finned fishes.</title>
        <authorList>
            <person name="Bi X."/>
            <person name="Wang K."/>
            <person name="Yang L."/>
            <person name="Pan H."/>
            <person name="Jiang H."/>
            <person name="Wei Q."/>
            <person name="Fang M."/>
            <person name="Yu H."/>
            <person name="Zhu C."/>
            <person name="Cai Y."/>
            <person name="He Y."/>
            <person name="Gan X."/>
            <person name="Zeng H."/>
            <person name="Yu D."/>
            <person name="Zhu Y."/>
            <person name="Jiang H."/>
            <person name="Qiu Q."/>
            <person name="Yang H."/>
            <person name="Zhang Y.E."/>
            <person name="Wang W."/>
            <person name="Zhu M."/>
            <person name="He S."/>
            <person name="Zhang G."/>
        </authorList>
    </citation>
    <scope>NUCLEOTIDE SEQUENCE</scope>
    <source>
        <strain evidence="9">Allg_001</strain>
    </source>
</reference>
<organism evidence="9 10">
    <name type="scientific">Atractosteus spatula</name>
    <name type="common">Alligator gar</name>
    <name type="synonym">Lepisosteus spatula</name>
    <dbReference type="NCBI Taxonomy" id="7917"/>
    <lineage>
        <taxon>Eukaryota</taxon>
        <taxon>Metazoa</taxon>
        <taxon>Chordata</taxon>
        <taxon>Craniata</taxon>
        <taxon>Vertebrata</taxon>
        <taxon>Euteleostomi</taxon>
        <taxon>Actinopterygii</taxon>
        <taxon>Neopterygii</taxon>
        <taxon>Holostei</taxon>
        <taxon>Semionotiformes</taxon>
        <taxon>Lepisosteidae</taxon>
        <taxon>Atractosteus</taxon>
    </lineage>
</organism>
<evidence type="ECO:0000256" key="5">
    <source>
        <dbReference type="PROSITE-ProRule" id="PRU01052"/>
    </source>
</evidence>
<dbReference type="InterPro" id="IPR036543">
    <property type="entry name" value="Guanylate-bd_C_sf"/>
</dbReference>
<proteinExistence type="inferred from homology"/>
<protein>
    <submittedName>
        <fullName evidence="9">GBP4 protein</fullName>
    </submittedName>
</protein>
<keyword evidence="7" id="KW-0472">Membrane</keyword>
<feature type="transmembrane region" description="Helical" evidence="7">
    <location>
        <begin position="499"/>
        <end position="519"/>
    </location>
</feature>
<evidence type="ECO:0000256" key="3">
    <source>
        <dbReference type="ARBA" id="ARBA00022801"/>
    </source>
</evidence>
<keyword evidence="7" id="KW-1133">Transmembrane helix</keyword>
<evidence type="ECO:0000313" key="10">
    <source>
        <dbReference type="Proteomes" id="UP000736164"/>
    </source>
</evidence>
<keyword evidence="4" id="KW-0342">GTP-binding</keyword>
<dbReference type="GO" id="GO:0006869">
    <property type="term" value="P:lipid transport"/>
    <property type="evidence" value="ECO:0007669"/>
    <property type="project" value="InterPro"/>
</dbReference>
<name>A0A8J7P5H9_ATRSP</name>
<evidence type="ECO:0000313" key="9">
    <source>
        <dbReference type="EMBL" id="MBN3325754.1"/>
    </source>
</evidence>
<dbReference type="GO" id="GO:0042157">
    <property type="term" value="P:lipoprotein metabolic process"/>
    <property type="evidence" value="ECO:0007669"/>
    <property type="project" value="InterPro"/>
</dbReference>
<accession>A0A8J7P5H9</accession>
<evidence type="ECO:0000256" key="1">
    <source>
        <dbReference type="ARBA" id="ARBA00010090"/>
    </source>
</evidence>
<dbReference type="Pfam" id="PF05461">
    <property type="entry name" value="ApoL"/>
    <property type="match status" value="2"/>
</dbReference>
<dbReference type="Proteomes" id="UP000736164">
    <property type="component" value="Unassembled WGS sequence"/>
</dbReference>
<feature type="non-terminal residue" evidence="9">
    <location>
        <position position="698"/>
    </location>
</feature>
<keyword evidence="2" id="KW-0547">Nucleotide-binding</keyword>
<comment type="similarity">
    <text evidence="5">Belongs to the TRAFAC class dynamin-like GTPase superfamily. GB1/RHD3 GTPase family.</text>
</comment>
<dbReference type="InterPro" id="IPR027417">
    <property type="entry name" value="P-loop_NTPase"/>
</dbReference>
<dbReference type="PROSITE" id="PS51715">
    <property type="entry name" value="G_GB1_RHD3"/>
    <property type="match status" value="1"/>
</dbReference>
<evidence type="ECO:0000256" key="2">
    <source>
        <dbReference type="ARBA" id="ARBA00022741"/>
    </source>
</evidence>
<evidence type="ECO:0000256" key="4">
    <source>
        <dbReference type="ARBA" id="ARBA00023134"/>
    </source>
</evidence>
<dbReference type="Pfam" id="PF02841">
    <property type="entry name" value="GBP_C"/>
    <property type="match status" value="1"/>
</dbReference>
<keyword evidence="10" id="KW-1185">Reference proteome</keyword>
<feature type="non-terminal residue" evidence="9">
    <location>
        <position position="1"/>
    </location>
</feature>
<gene>
    <name evidence="9" type="primary">Gbp4</name>
    <name evidence="9" type="ORF">GTO95_0010104</name>
</gene>